<dbReference type="InterPro" id="IPR007813">
    <property type="entry name" value="PilN"/>
</dbReference>
<keyword evidence="1" id="KW-0472">Membrane</keyword>
<dbReference type="RefSeq" id="WP_090750753.1">
    <property type="nucleotide sequence ID" value="NZ_CZQA01000011.1"/>
</dbReference>
<organism evidence="2 3">
    <name type="scientific">Candidatus Nitrospira nitrosa</name>
    <dbReference type="NCBI Taxonomy" id="1742972"/>
    <lineage>
        <taxon>Bacteria</taxon>
        <taxon>Pseudomonadati</taxon>
        <taxon>Nitrospirota</taxon>
        <taxon>Nitrospiria</taxon>
        <taxon>Nitrospirales</taxon>
        <taxon>Nitrospiraceae</taxon>
        <taxon>Nitrospira</taxon>
    </lineage>
</organism>
<proteinExistence type="predicted"/>
<dbReference type="PANTHER" id="PTHR40278">
    <property type="entry name" value="DNA UTILIZATION PROTEIN HOFN"/>
    <property type="match status" value="1"/>
</dbReference>
<dbReference type="InterPro" id="IPR052534">
    <property type="entry name" value="Extracell_DNA_Util/SecSys_Comp"/>
</dbReference>
<dbReference type="AlphaFoldDB" id="A0A0S4LL97"/>
<evidence type="ECO:0008006" key="4">
    <source>
        <dbReference type="Google" id="ProtNLM"/>
    </source>
</evidence>
<evidence type="ECO:0000256" key="1">
    <source>
        <dbReference type="SAM" id="Phobius"/>
    </source>
</evidence>
<reference evidence="2 3" key="1">
    <citation type="submission" date="2015-10" db="EMBL/GenBank/DDBJ databases">
        <authorList>
            <person name="Gilbert D.G."/>
        </authorList>
    </citation>
    <scope>NUCLEOTIDE SEQUENCE [LARGE SCALE GENOMIC DNA]</scope>
    <source>
        <strain evidence="2">COMA1</strain>
    </source>
</reference>
<dbReference type="OrthoDB" id="9794109at2"/>
<dbReference type="STRING" id="1742972.COMA1_50061"/>
<sequence length="209" mass="23496">MAANSAWSKWPVEFLAQIQSGNRTGRQFQINLSSRYRAGMTTYRTWLISACIGLFLSIVWSLWQGVLLYEQSQIIEAELERVRQLDQTVMAEARREGIDLSEGALKRLSSEVDLANQLLEKRTFSWTTFLGELEQTIPPRLALTSIRLDQAGKTVQLTGMATDLEEITAFTVGLQNHATFKDPVLAQHRVGSGGLVEFDVTVRYRQTGA</sequence>
<protein>
    <recommendedName>
        <fullName evidence="4">PilN domain-containing protein</fullName>
    </recommendedName>
</protein>
<dbReference type="Proteomes" id="UP000199032">
    <property type="component" value="Unassembled WGS sequence"/>
</dbReference>
<accession>A0A0S4LL97</accession>
<evidence type="ECO:0000313" key="2">
    <source>
        <dbReference type="EMBL" id="CUS38355.1"/>
    </source>
</evidence>
<keyword evidence="1" id="KW-0812">Transmembrane</keyword>
<name>A0A0S4LL97_9BACT</name>
<keyword evidence="1" id="KW-1133">Transmembrane helix</keyword>
<dbReference type="EMBL" id="CZQA01000011">
    <property type="protein sequence ID" value="CUS38355.1"/>
    <property type="molecule type" value="Genomic_DNA"/>
</dbReference>
<dbReference type="Pfam" id="PF05137">
    <property type="entry name" value="PilN"/>
    <property type="match status" value="1"/>
</dbReference>
<feature type="transmembrane region" description="Helical" evidence="1">
    <location>
        <begin position="45"/>
        <end position="63"/>
    </location>
</feature>
<gene>
    <name evidence="2" type="ORF">COMA1_50061</name>
</gene>
<keyword evidence="3" id="KW-1185">Reference proteome</keyword>
<dbReference type="PANTHER" id="PTHR40278:SF1">
    <property type="entry name" value="DNA UTILIZATION PROTEIN HOFN"/>
    <property type="match status" value="1"/>
</dbReference>
<evidence type="ECO:0000313" key="3">
    <source>
        <dbReference type="Proteomes" id="UP000199032"/>
    </source>
</evidence>